<accession>A0ABW3MSW7</accession>
<dbReference type="SUPFAM" id="SSF143243">
    <property type="entry name" value="Nqo5-like"/>
    <property type="match status" value="1"/>
</dbReference>
<dbReference type="InterPro" id="IPR001268">
    <property type="entry name" value="NADH_UbQ_OxRdtase_30kDa_su"/>
</dbReference>
<comment type="caution">
    <text evidence="4">The sequence shown here is derived from an EMBL/GenBank/DDBJ whole genome shotgun (WGS) entry which is preliminary data.</text>
</comment>
<evidence type="ECO:0000256" key="2">
    <source>
        <dbReference type="SAM" id="MobiDB-lite"/>
    </source>
</evidence>
<comment type="similarity">
    <text evidence="1">Belongs to the complex I 30 kDa subunit family.</text>
</comment>
<dbReference type="RefSeq" id="WP_386051180.1">
    <property type="nucleotide sequence ID" value="NZ_JBHTKH010000002.1"/>
</dbReference>
<dbReference type="Pfam" id="PF00329">
    <property type="entry name" value="Complex1_30kDa"/>
    <property type="match status" value="1"/>
</dbReference>
<organism evidence="4 5">
    <name type="scientific">Terrabacter terrigena</name>
    <dbReference type="NCBI Taxonomy" id="574718"/>
    <lineage>
        <taxon>Bacteria</taxon>
        <taxon>Bacillati</taxon>
        <taxon>Actinomycetota</taxon>
        <taxon>Actinomycetes</taxon>
        <taxon>Micrococcales</taxon>
        <taxon>Intrasporangiaceae</taxon>
        <taxon>Terrabacter</taxon>
    </lineage>
</organism>
<reference evidence="5" key="1">
    <citation type="journal article" date="2019" name="Int. J. Syst. Evol. Microbiol.">
        <title>The Global Catalogue of Microorganisms (GCM) 10K type strain sequencing project: providing services to taxonomists for standard genome sequencing and annotation.</title>
        <authorList>
            <consortium name="The Broad Institute Genomics Platform"/>
            <consortium name="The Broad Institute Genome Sequencing Center for Infectious Disease"/>
            <person name="Wu L."/>
            <person name="Ma J."/>
        </authorList>
    </citation>
    <scope>NUCLEOTIDE SEQUENCE [LARGE SCALE GENOMIC DNA]</scope>
    <source>
        <strain evidence="5">CCUG 57508</strain>
    </source>
</reference>
<evidence type="ECO:0000256" key="1">
    <source>
        <dbReference type="ARBA" id="ARBA00007569"/>
    </source>
</evidence>
<dbReference type="InterPro" id="IPR037232">
    <property type="entry name" value="NADH_quin_OxRdtase_su_C/D-like"/>
</dbReference>
<keyword evidence="5" id="KW-1185">Reference proteome</keyword>
<evidence type="ECO:0000313" key="4">
    <source>
        <dbReference type="EMBL" id="MFD1053581.1"/>
    </source>
</evidence>
<gene>
    <name evidence="4" type="ORF">ACFQ2V_04610</name>
</gene>
<evidence type="ECO:0000313" key="5">
    <source>
        <dbReference type="Proteomes" id="UP001597046"/>
    </source>
</evidence>
<dbReference type="PANTHER" id="PTHR10884:SF14">
    <property type="entry name" value="NADH DEHYDROGENASE [UBIQUINONE] IRON-SULFUR PROTEIN 3, MITOCHONDRIAL"/>
    <property type="match status" value="1"/>
</dbReference>
<dbReference type="EMBL" id="JBHTKH010000002">
    <property type="protein sequence ID" value="MFD1053581.1"/>
    <property type="molecule type" value="Genomic_DNA"/>
</dbReference>
<feature type="domain" description="NADH:ubiquinone oxidoreductase 30kDa subunit" evidence="3">
    <location>
        <begin position="13"/>
        <end position="145"/>
    </location>
</feature>
<proteinExistence type="inferred from homology"/>
<protein>
    <submittedName>
        <fullName evidence="4">NADH-quinone oxidoreductase subunit C</fullName>
    </submittedName>
</protein>
<dbReference type="PANTHER" id="PTHR10884">
    <property type="entry name" value="NADH DEHYDROGENASE UBIQUINONE IRON-SULFUR PROTEIN 3"/>
    <property type="match status" value="1"/>
</dbReference>
<sequence>MRVTEVRDVPFGEWSSTVLALREEGYAYFDWLTAVDETDREGSGDADSADERDAAGFDVVCHLIDTRVPGRLPSVLVRTRAPEGLPVPSLTPVFRGAAWHERETHEMFGIDFDGFDDGTGLGLRPLLLPDGFEGTPLRKSFVLAARASKAWPGAKEPGEGHDSARAPGRRRVQAPGVPGPEWGPR</sequence>
<feature type="region of interest" description="Disordered" evidence="2">
    <location>
        <begin position="149"/>
        <end position="185"/>
    </location>
</feature>
<dbReference type="Proteomes" id="UP001597046">
    <property type="component" value="Unassembled WGS sequence"/>
</dbReference>
<evidence type="ECO:0000259" key="3">
    <source>
        <dbReference type="Pfam" id="PF00329"/>
    </source>
</evidence>
<dbReference type="Gene3D" id="3.30.460.80">
    <property type="entry name" value="NADH:ubiquinone oxidoreductase, 30kDa subunit"/>
    <property type="match status" value="1"/>
</dbReference>
<name>A0ABW3MSW7_9MICO</name>